<dbReference type="InterPro" id="IPR020945">
    <property type="entry name" value="DMSO/NO3_reduct_chaperone"/>
</dbReference>
<name>A0ABQ2P4U1_9NEIS</name>
<evidence type="ECO:0008006" key="4">
    <source>
        <dbReference type="Google" id="ProtNLM"/>
    </source>
</evidence>
<proteinExistence type="predicted"/>
<dbReference type="EMBL" id="BMLX01000001">
    <property type="protein sequence ID" value="GGP17825.1"/>
    <property type="molecule type" value="Genomic_DNA"/>
</dbReference>
<keyword evidence="1" id="KW-0143">Chaperone</keyword>
<keyword evidence="3" id="KW-1185">Reference proteome</keyword>
<reference evidence="3" key="1">
    <citation type="journal article" date="2019" name="Int. J. Syst. Evol. Microbiol.">
        <title>The Global Catalogue of Microorganisms (GCM) 10K type strain sequencing project: providing services to taxonomists for standard genome sequencing and annotation.</title>
        <authorList>
            <consortium name="The Broad Institute Genomics Platform"/>
            <consortium name="The Broad Institute Genome Sequencing Center for Infectious Disease"/>
            <person name="Wu L."/>
            <person name="Ma J."/>
        </authorList>
    </citation>
    <scope>NUCLEOTIDE SEQUENCE [LARGE SCALE GENOMIC DNA]</scope>
    <source>
        <strain evidence="3">CGMCC 1.8859</strain>
    </source>
</reference>
<dbReference type="InterPro" id="IPR050289">
    <property type="entry name" value="TorD/DmsD_chaperones"/>
</dbReference>
<dbReference type="SUPFAM" id="SSF89155">
    <property type="entry name" value="TorD-like"/>
    <property type="match status" value="1"/>
</dbReference>
<dbReference type="PANTHER" id="PTHR34227:SF11">
    <property type="entry name" value="CHAPERONE PROTEIN TORD"/>
    <property type="match status" value="1"/>
</dbReference>
<sequence length="216" mass="23518">MMDAPVIDADWADWLDWVASVFLSPPDADSVALWRSEVTIRLFEAIGIEFGQQEAGAHIRAALEAGEPHTVALDLSVAYTRLFEGIAGMPAVGLYQAAYTTDMPAWRLFGQSAQDMAQLLAHARLQLAGASHEPADHLAVELALLAALIRCQDRVVAGQVQQQLQTWLEPFAACCRQHDPHGFYGAVATLLQATPGLALSHPTVPLSRQERSFHVE</sequence>
<accession>A0ABQ2P4U1</accession>
<comment type="caution">
    <text evidence="2">The sequence shown here is derived from an EMBL/GenBank/DDBJ whole genome shotgun (WGS) entry which is preliminary data.</text>
</comment>
<evidence type="ECO:0000256" key="1">
    <source>
        <dbReference type="ARBA" id="ARBA00023186"/>
    </source>
</evidence>
<gene>
    <name evidence="2" type="ORF">GCM10010970_01740</name>
</gene>
<evidence type="ECO:0000313" key="2">
    <source>
        <dbReference type="EMBL" id="GGP17825.1"/>
    </source>
</evidence>
<dbReference type="Proteomes" id="UP000637267">
    <property type="component" value="Unassembled WGS sequence"/>
</dbReference>
<dbReference type="Pfam" id="PF02613">
    <property type="entry name" value="Nitrate_red_del"/>
    <property type="match status" value="1"/>
</dbReference>
<dbReference type="InterPro" id="IPR036411">
    <property type="entry name" value="TorD-like_sf"/>
</dbReference>
<organism evidence="2 3">
    <name type="scientific">Silvimonas iriomotensis</name>
    <dbReference type="NCBI Taxonomy" id="449662"/>
    <lineage>
        <taxon>Bacteria</taxon>
        <taxon>Pseudomonadati</taxon>
        <taxon>Pseudomonadota</taxon>
        <taxon>Betaproteobacteria</taxon>
        <taxon>Neisseriales</taxon>
        <taxon>Chitinibacteraceae</taxon>
        <taxon>Silvimonas</taxon>
    </lineage>
</organism>
<dbReference type="RefSeq" id="WP_188701366.1">
    <property type="nucleotide sequence ID" value="NZ_BMLX01000001.1"/>
</dbReference>
<evidence type="ECO:0000313" key="3">
    <source>
        <dbReference type="Proteomes" id="UP000637267"/>
    </source>
</evidence>
<dbReference type="PANTHER" id="PTHR34227">
    <property type="entry name" value="CHAPERONE PROTEIN YCDY"/>
    <property type="match status" value="1"/>
</dbReference>
<protein>
    <recommendedName>
        <fullName evidence="4">Chaperone TorD involved in molybdoenzyme TorA maturation</fullName>
    </recommendedName>
</protein>
<dbReference type="Gene3D" id="1.10.3480.10">
    <property type="entry name" value="TorD-like"/>
    <property type="match status" value="1"/>
</dbReference>